<dbReference type="RefSeq" id="XP_033534402.1">
    <property type="nucleotide sequence ID" value="XM_033679349.1"/>
</dbReference>
<proteinExistence type="predicted"/>
<dbReference type="Proteomes" id="UP000504638">
    <property type="component" value="Unplaced"/>
</dbReference>
<dbReference type="GeneID" id="54419919"/>
<reference evidence="2 4" key="1">
    <citation type="submission" date="2020-01" db="EMBL/GenBank/DDBJ databases">
        <authorList>
            <consortium name="DOE Joint Genome Institute"/>
            <person name="Haridas S."/>
            <person name="Albert R."/>
            <person name="Binder M."/>
            <person name="Bloem J."/>
            <person name="Labutti K."/>
            <person name="Salamov A."/>
            <person name="Andreopoulos B."/>
            <person name="Baker S.E."/>
            <person name="Barry K."/>
            <person name="Bills G."/>
            <person name="Bluhm B.H."/>
            <person name="Cannon C."/>
            <person name="Castanera R."/>
            <person name="Culley D.E."/>
            <person name="Daum C."/>
            <person name="Ezra D."/>
            <person name="Gonzalez J.B."/>
            <person name="Henrissat B."/>
            <person name="Kuo A."/>
            <person name="Liang C."/>
            <person name="Lipzen A."/>
            <person name="Lutzoni F."/>
            <person name="Magnuson J."/>
            <person name="Mondo S."/>
            <person name="Nolan M."/>
            <person name="Ohm R."/>
            <person name="Pangilinan J."/>
            <person name="Park H.-J."/>
            <person name="Ramirez L."/>
            <person name="Alfaro M."/>
            <person name="Sun H."/>
            <person name="Tritt A."/>
            <person name="Yoshinaga Y."/>
            <person name="Zwiers L.-H."/>
            <person name="Turgeon B.G."/>
            <person name="Goodwin S.B."/>
            <person name="Spatafora J.W."/>
            <person name="Crous P.W."/>
            <person name="Grigoriev I.V."/>
        </authorList>
    </citation>
    <scope>NUCLEOTIDE SEQUENCE</scope>
    <source>
        <strain evidence="2 4">CBS 781.70</strain>
    </source>
</reference>
<evidence type="ECO:0000313" key="4">
    <source>
        <dbReference type="RefSeq" id="XP_033534402.1"/>
    </source>
</evidence>
<gene>
    <name evidence="2 4" type="ORF">P152DRAFT_457972</name>
</gene>
<name>A0A6G1G4A3_9PEZI</name>
<organism evidence="2">
    <name type="scientific">Eremomyces bilateralis CBS 781.70</name>
    <dbReference type="NCBI Taxonomy" id="1392243"/>
    <lineage>
        <taxon>Eukaryota</taxon>
        <taxon>Fungi</taxon>
        <taxon>Dikarya</taxon>
        <taxon>Ascomycota</taxon>
        <taxon>Pezizomycotina</taxon>
        <taxon>Dothideomycetes</taxon>
        <taxon>Dothideomycetes incertae sedis</taxon>
        <taxon>Eremomycetales</taxon>
        <taxon>Eremomycetaceae</taxon>
        <taxon>Eremomyces</taxon>
    </lineage>
</organism>
<keyword evidence="1" id="KW-1133">Transmembrane helix</keyword>
<feature type="transmembrane region" description="Helical" evidence="1">
    <location>
        <begin position="54"/>
        <end position="73"/>
    </location>
</feature>
<evidence type="ECO:0000256" key="1">
    <source>
        <dbReference type="SAM" id="Phobius"/>
    </source>
</evidence>
<reference evidence="4" key="2">
    <citation type="submission" date="2020-04" db="EMBL/GenBank/DDBJ databases">
        <authorList>
            <consortium name="NCBI Genome Project"/>
        </authorList>
    </citation>
    <scope>NUCLEOTIDE SEQUENCE</scope>
    <source>
        <strain evidence="4">CBS 781.70</strain>
    </source>
</reference>
<reference evidence="4" key="3">
    <citation type="submission" date="2025-04" db="UniProtKB">
        <authorList>
            <consortium name="RefSeq"/>
        </authorList>
    </citation>
    <scope>IDENTIFICATION</scope>
    <source>
        <strain evidence="4">CBS 781.70</strain>
    </source>
</reference>
<keyword evidence="1" id="KW-0472">Membrane</keyword>
<keyword evidence="3" id="KW-1185">Reference proteome</keyword>
<dbReference type="EMBL" id="ML975156">
    <property type="protein sequence ID" value="KAF1812771.1"/>
    <property type="molecule type" value="Genomic_DNA"/>
</dbReference>
<dbReference type="AlphaFoldDB" id="A0A6G1G4A3"/>
<accession>A0A6G1G4A3</accession>
<protein>
    <submittedName>
        <fullName evidence="2 4">Uncharacterized protein</fullName>
    </submittedName>
</protein>
<evidence type="ECO:0000313" key="3">
    <source>
        <dbReference type="Proteomes" id="UP000504638"/>
    </source>
</evidence>
<evidence type="ECO:0000313" key="2">
    <source>
        <dbReference type="EMBL" id="KAF1812771.1"/>
    </source>
</evidence>
<keyword evidence="1" id="KW-0812">Transmembrane</keyword>
<sequence length="110" mass="11988">MEEVPADESEAVGGSLSKLAEKGIDQNCHHRVLLIVEPIDPRIRGKRQTGSPSLLTALAISSSYFFSAIVAAVCVGEPRAALSVVDWSEGAWKTPVRSDFEEQHDREDLI</sequence>